<organism evidence="6 7">
    <name type="scientific">Trichoderma semiorbis</name>
    <dbReference type="NCBI Taxonomy" id="1491008"/>
    <lineage>
        <taxon>Eukaryota</taxon>
        <taxon>Fungi</taxon>
        <taxon>Dikarya</taxon>
        <taxon>Ascomycota</taxon>
        <taxon>Pezizomycotina</taxon>
        <taxon>Sordariomycetes</taxon>
        <taxon>Hypocreomycetidae</taxon>
        <taxon>Hypocreales</taxon>
        <taxon>Hypocreaceae</taxon>
        <taxon>Trichoderma</taxon>
    </lineage>
</organism>
<dbReference type="PANTHER" id="PTHR43791:SF36">
    <property type="entry name" value="TRANSPORTER, PUTATIVE (AFU_ORTHOLOGUE AFUA_6G08340)-RELATED"/>
    <property type="match status" value="1"/>
</dbReference>
<proteinExistence type="predicted"/>
<reference evidence="6 7" key="1">
    <citation type="submission" date="2021-08" db="EMBL/GenBank/DDBJ databases">
        <title>The highly contiguous genome resource for Trichoderma semiorbis FJ059, a fungal antagonistic to plant pathogens.</title>
        <authorList>
            <person name="Liu T."/>
        </authorList>
    </citation>
    <scope>NUCLEOTIDE SEQUENCE [LARGE SCALE GENOMIC DNA]</scope>
    <source>
        <strain evidence="6 7">FJ059</strain>
    </source>
</reference>
<keyword evidence="2" id="KW-0813">Transport</keyword>
<evidence type="ECO:0000256" key="3">
    <source>
        <dbReference type="ARBA" id="ARBA00022692"/>
    </source>
</evidence>
<keyword evidence="3" id="KW-0812">Transmembrane</keyword>
<feature type="non-terminal residue" evidence="6">
    <location>
        <position position="1"/>
    </location>
</feature>
<evidence type="ECO:0000313" key="6">
    <source>
        <dbReference type="EMBL" id="KAH0528871.1"/>
    </source>
</evidence>
<feature type="non-terminal residue" evidence="6">
    <location>
        <position position="50"/>
    </location>
</feature>
<comment type="caution">
    <text evidence="6">The sequence shown here is derived from an EMBL/GenBank/DDBJ whole genome shotgun (WGS) entry which is preliminary data.</text>
</comment>
<keyword evidence="4" id="KW-1133">Transmembrane helix</keyword>
<dbReference type="AlphaFoldDB" id="A0A9P8HU86"/>
<dbReference type="SUPFAM" id="SSF103473">
    <property type="entry name" value="MFS general substrate transporter"/>
    <property type="match status" value="1"/>
</dbReference>
<gene>
    <name evidence="6" type="ORF">TsFJ059_003683</name>
</gene>
<evidence type="ECO:0000256" key="1">
    <source>
        <dbReference type="ARBA" id="ARBA00004141"/>
    </source>
</evidence>
<evidence type="ECO:0000256" key="2">
    <source>
        <dbReference type="ARBA" id="ARBA00022448"/>
    </source>
</evidence>
<dbReference type="Proteomes" id="UP000826573">
    <property type="component" value="Unassembled WGS sequence"/>
</dbReference>
<protein>
    <submittedName>
        <fullName evidence="6">Uncharacterized protein</fullName>
    </submittedName>
</protein>
<dbReference type="InterPro" id="IPR036259">
    <property type="entry name" value="MFS_trans_sf"/>
</dbReference>
<dbReference type="GO" id="GO:0016020">
    <property type="term" value="C:membrane"/>
    <property type="evidence" value="ECO:0007669"/>
    <property type="project" value="UniProtKB-SubCell"/>
</dbReference>
<sequence>LGMLYLVSYIDHGNIGNAYIAGMGEKWGITSNDYSWAITTLYIGYISFHW</sequence>
<dbReference type="EMBL" id="JAIMJC010000003">
    <property type="protein sequence ID" value="KAH0528871.1"/>
    <property type="molecule type" value="Genomic_DNA"/>
</dbReference>
<dbReference type="GO" id="GO:0022857">
    <property type="term" value="F:transmembrane transporter activity"/>
    <property type="evidence" value="ECO:0007669"/>
    <property type="project" value="TreeGrafter"/>
</dbReference>
<keyword evidence="7" id="KW-1185">Reference proteome</keyword>
<accession>A0A9P8HU86</accession>
<evidence type="ECO:0000313" key="7">
    <source>
        <dbReference type="Proteomes" id="UP000826573"/>
    </source>
</evidence>
<dbReference type="PANTHER" id="PTHR43791">
    <property type="entry name" value="PERMEASE-RELATED"/>
    <property type="match status" value="1"/>
</dbReference>
<name>A0A9P8HU86_9HYPO</name>
<evidence type="ECO:0000256" key="5">
    <source>
        <dbReference type="ARBA" id="ARBA00023136"/>
    </source>
</evidence>
<evidence type="ECO:0000256" key="4">
    <source>
        <dbReference type="ARBA" id="ARBA00022989"/>
    </source>
</evidence>
<keyword evidence="5" id="KW-0472">Membrane</keyword>
<comment type="subcellular location">
    <subcellularLocation>
        <location evidence="1">Membrane</location>
        <topology evidence="1">Multi-pass membrane protein</topology>
    </subcellularLocation>
</comment>